<accession>A0A227KR51</accession>
<evidence type="ECO:0000256" key="7">
    <source>
        <dbReference type="ARBA" id="ARBA00022694"/>
    </source>
</evidence>
<dbReference type="GO" id="GO:0005524">
    <property type="term" value="F:ATP binding"/>
    <property type="evidence" value="ECO:0007669"/>
    <property type="project" value="UniProtKB-UniRule"/>
</dbReference>
<feature type="binding site" evidence="14">
    <location>
        <position position="58"/>
    </location>
    <ligand>
        <name>L-threonine</name>
        <dbReference type="ChEBI" id="CHEBI:57926"/>
    </ligand>
</feature>
<feature type="binding site" evidence="14">
    <location>
        <position position="194"/>
    </location>
    <ligand>
        <name>ATP</name>
        <dbReference type="ChEBI" id="CHEBI:30616"/>
    </ligand>
</feature>
<evidence type="ECO:0000256" key="6">
    <source>
        <dbReference type="ARBA" id="ARBA00022679"/>
    </source>
</evidence>
<keyword evidence="10 13" id="KW-0067">ATP-binding</keyword>
<feature type="binding site" evidence="14">
    <location>
        <position position="136"/>
    </location>
    <ligand>
        <name>L-threonine</name>
        <dbReference type="ChEBI" id="CHEBI:57926"/>
    </ligand>
</feature>
<evidence type="ECO:0000256" key="12">
    <source>
        <dbReference type="ARBA" id="ARBA00048366"/>
    </source>
</evidence>
<dbReference type="Pfam" id="PF03481">
    <property type="entry name" value="Sua5_C"/>
    <property type="match status" value="1"/>
</dbReference>
<dbReference type="PANTHER" id="PTHR17490">
    <property type="entry name" value="SUA5"/>
    <property type="match status" value="1"/>
</dbReference>
<dbReference type="AlphaFoldDB" id="A0A227KR51"/>
<comment type="similarity">
    <text evidence="2 13">Belongs to the SUA5 family.</text>
</comment>
<evidence type="ECO:0000256" key="2">
    <source>
        <dbReference type="ARBA" id="ARBA00007663"/>
    </source>
</evidence>
<feature type="domain" description="YrdC-like" evidence="15">
    <location>
        <begin position="4"/>
        <end position="198"/>
    </location>
</feature>
<name>A0A227KR51_9BURK</name>
<dbReference type="InterPro" id="IPR038385">
    <property type="entry name" value="Sua5/YwlC_C"/>
</dbReference>
<evidence type="ECO:0000256" key="4">
    <source>
        <dbReference type="ARBA" id="ARBA00015492"/>
    </source>
</evidence>
<feature type="binding site" evidence="14">
    <location>
        <position position="180"/>
    </location>
    <ligand>
        <name>L-threonine</name>
        <dbReference type="ChEBI" id="CHEBI:57926"/>
    </ligand>
</feature>
<dbReference type="GeneID" id="78363154"/>
<feature type="binding site" evidence="14">
    <location>
        <position position="230"/>
    </location>
    <ligand>
        <name>ATP</name>
        <dbReference type="ChEBI" id="CHEBI:30616"/>
    </ligand>
</feature>
<dbReference type="Gene3D" id="3.40.50.11030">
    <property type="entry name" value="Threonylcarbamoyl-AMP synthase, C-terminal domain"/>
    <property type="match status" value="1"/>
</dbReference>
<evidence type="ECO:0000256" key="5">
    <source>
        <dbReference type="ARBA" id="ARBA00022490"/>
    </source>
</evidence>
<evidence type="ECO:0000256" key="1">
    <source>
        <dbReference type="ARBA" id="ARBA00004496"/>
    </source>
</evidence>
<proteinExistence type="inferred from homology"/>
<dbReference type="RefSeq" id="WP_066590913.1">
    <property type="nucleotide sequence ID" value="NZ_CAJTBZ010000006.1"/>
</dbReference>
<dbReference type="PANTHER" id="PTHR17490:SF16">
    <property type="entry name" value="THREONYLCARBAMOYL-AMP SYNTHASE"/>
    <property type="match status" value="1"/>
</dbReference>
<evidence type="ECO:0000256" key="11">
    <source>
        <dbReference type="ARBA" id="ARBA00029774"/>
    </source>
</evidence>
<sequence length="331" mass="36253">MLDNDLLQKAIKILDDGGLVGIPTETVYGLAADAENQEAVQSIYKAKNRPSNHPLIVHLANAKAIPRWASDFNEDAKKLTDTFWPGPLTIILKKSDVAKDFVTGGQDTVALRCPSHPIAHRLLEIFDRGQGKGLAAPSANSFGRISPSTAQHVRDDLGEKPEGKVDLIIDGGPCEVGIESTILDLSGDTPRILREGAIDSDQISSVIGKPVMHGTVYNSPRVSGTLKSHYAPKHKMEMVSVQDLPGRTQFLARQFKTFGLIAPEKIARRFKPVSEKTFAYSSVPELSAHLYQWMHDLDKEDIDRIFVVPPEYSPSSAGVLDRLTRASAKKE</sequence>
<dbReference type="EC" id="2.7.7.87" evidence="3 13"/>
<keyword evidence="17" id="KW-1185">Reference proteome</keyword>
<dbReference type="InterPro" id="IPR006070">
    <property type="entry name" value="Sua5-like_dom"/>
</dbReference>
<evidence type="ECO:0000256" key="10">
    <source>
        <dbReference type="ARBA" id="ARBA00022840"/>
    </source>
</evidence>
<dbReference type="NCBIfam" id="TIGR00057">
    <property type="entry name" value="L-threonylcarbamoyladenylate synthase"/>
    <property type="match status" value="1"/>
</dbReference>
<comment type="catalytic activity">
    <reaction evidence="12 13">
        <text>L-threonine + hydrogencarbonate + ATP = L-threonylcarbamoyladenylate + diphosphate + H2O</text>
        <dbReference type="Rhea" id="RHEA:36407"/>
        <dbReference type="ChEBI" id="CHEBI:15377"/>
        <dbReference type="ChEBI" id="CHEBI:17544"/>
        <dbReference type="ChEBI" id="CHEBI:30616"/>
        <dbReference type="ChEBI" id="CHEBI:33019"/>
        <dbReference type="ChEBI" id="CHEBI:57926"/>
        <dbReference type="ChEBI" id="CHEBI:73682"/>
        <dbReference type="EC" id="2.7.7.87"/>
    </reaction>
</comment>
<feature type="binding site" evidence="14">
    <location>
        <position position="49"/>
    </location>
    <ligand>
        <name>ATP</name>
        <dbReference type="ChEBI" id="CHEBI:30616"/>
    </ligand>
</feature>
<protein>
    <recommendedName>
        <fullName evidence="4 13">Threonylcarbamoyl-AMP synthase</fullName>
        <shortName evidence="13">TC-AMP synthase</shortName>
        <ecNumber evidence="3 13">2.7.7.87</ecNumber>
    </recommendedName>
    <alternativeName>
        <fullName evidence="11 13">L-threonylcarbamoyladenylate synthase</fullName>
    </alternativeName>
</protein>
<dbReference type="Pfam" id="PF01300">
    <property type="entry name" value="Sua5_yciO_yrdC"/>
    <property type="match status" value="1"/>
</dbReference>
<dbReference type="PROSITE" id="PS51163">
    <property type="entry name" value="YRDC"/>
    <property type="match status" value="1"/>
</dbReference>
<evidence type="ECO:0000256" key="9">
    <source>
        <dbReference type="ARBA" id="ARBA00022741"/>
    </source>
</evidence>
<comment type="caution">
    <text evidence="16">The sequence shown here is derived from an EMBL/GenBank/DDBJ whole genome shotgun (WGS) entry which is preliminary data.</text>
</comment>
<dbReference type="GO" id="GO:0061710">
    <property type="term" value="F:L-threonylcarbamoyladenylate synthase"/>
    <property type="evidence" value="ECO:0007669"/>
    <property type="project" value="UniProtKB-EC"/>
</dbReference>
<feature type="binding site" evidence="14">
    <location>
        <position position="146"/>
    </location>
    <ligand>
        <name>ATP</name>
        <dbReference type="ChEBI" id="CHEBI:30616"/>
    </ligand>
</feature>
<dbReference type="SUPFAM" id="SSF55821">
    <property type="entry name" value="YrdC/RibB"/>
    <property type="match status" value="1"/>
</dbReference>
<keyword evidence="5 13" id="KW-0963">Cytoplasm</keyword>
<dbReference type="GO" id="GO:0003725">
    <property type="term" value="F:double-stranded RNA binding"/>
    <property type="evidence" value="ECO:0007669"/>
    <property type="project" value="UniProtKB-UniRule"/>
</dbReference>
<dbReference type="GO" id="GO:0008033">
    <property type="term" value="P:tRNA processing"/>
    <property type="evidence" value="ECO:0007669"/>
    <property type="project" value="UniProtKB-KW"/>
</dbReference>
<dbReference type="GO" id="GO:0005737">
    <property type="term" value="C:cytoplasm"/>
    <property type="evidence" value="ECO:0007669"/>
    <property type="project" value="UniProtKB-SubCell"/>
</dbReference>
<evidence type="ECO:0000256" key="14">
    <source>
        <dbReference type="PIRSR" id="PIRSR004930-1"/>
    </source>
</evidence>
<dbReference type="Proteomes" id="UP000214610">
    <property type="component" value="Unassembled WGS sequence"/>
</dbReference>
<evidence type="ECO:0000259" key="15">
    <source>
        <dbReference type="PROSITE" id="PS51163"/>
    </source>
</evidence>
<dbReference type="InterPro" id="IPR010923">
    <property type="entry name" value="T(6)A37_SUA5"/>
</dbReference>
<dbReference type="InterPro" id="IPR005145">
    <property type="entry name" value="Sua5_C"/>
</dbReference>
<dbReference type="GO" id="GO:0006450">
    <property type="term" value="P:regulation of translational fidelity"/>
    <property type="evidence" value="ECO:0007669"/>
    <property type="project" value="TreeGrafter"/>
</dbReference>
<keyword evidence="8 13" id="KW-0548">Nucleotidyltransferase</keyword>
<feature type="binding site" evidence="14">
    <location>
        <position position="26"/>
    </location>
    <ligand>
        <name>L-threonine</name>
        <dbReference type="ChEBI" id="CHEBI:57926"/>
    </ligand>
</feature>
<dbReference type="InterPro" id="IPR017945">
    <property type="entry name" value="DHBP_synth_RibB-like_a/b_dom"/>
</dbReference>
<evidence type="ECO:0000256" key="8">
    <source>
        <dbReference type="ARBA" id="ARBA00022695"/>
    </source>
</evidence>
<feature type="binding site" evidence="14">
    <location>
        <position position="108"/>
    </location>
    <ligand>
        <name>ATP</name>
        <dbReference type="ChEBI" id="CHEBI:30616"/>
    </ligand>
</feature>
<comment type="function">
    <text evidence="13">Required for the formation of a threonylcarbamoyl group on adenosine at position 37 (t(6)A37) in tRNAs that read codons beginning with adenine.</text>
</comment>
<keyword evidence="9 13" id="KW-0547">Nucleotide-binding</keyword>
<evidence type="ECO:0000313" key="16">
    <source>
        <dbReference type="EMBL" id="OXE50962.1"/>
    </source>
</evidence>
<evidence type="ECO:0000256" key="3">
    <source>
        <dbReference type="ARBA" id="ARBA00012584"/>
    </source>
</evidence>
<dbReference type="EMBL" id="NHMP01000001">
    <property type="protein sequence ID" value="OXE50962.1"/>
    <property type="molecule type" value="Genomic_DNA"/>
</dbReference>
<evidence type="ECO:0000313" key="17">
    <source>
        <dbReference type="Proteomes" id="UP000214610"/>
    </source>
</evidence>
<feature type="binding site" evidence="14">
    <location>
        <position position="138"/>
    </location>
    <ligand>
        <name>ATP</name>
        <dbReference type="ChEBI" id="CHEBI:30616"/>
    </ligand>
</feature>
<dbReference type="InterPro" id="IPR050156">
    <property type="entry name" value="TC-AMP_synthase_SUA5"/>
</dbReference>
<keyword evidence="7 13" id="KW-0819">tRNA processing</keyword>
<dbReference type="PIRSF" id="PIRSF004930">
    <property type="entry name" value="Tln_factor_SUA5"/>
    <property type="match status" value="1"/>
</dbReference>
<dbReference type="Gene3D" id="3.90.870.10">
    <property type="entry name" value="DHBP synthase"/>
    <property type="match status" value="1"/>
</dbReference>
<evidence type="ECO:0000256" key="13">
    <source>
        <dbReference type="PIRNR" id="PIRNR004930"/>
    </source>
</evidence>
<reference evidence="17" key="1">
    <citation type="submission" date="2017-05" db="EMBL/GenBank/DDBJ databases">
        <title>Improved OligoMM genomes.</title>
        <authorList>
            <person name="Garzetti D."/>
        </authorList>
    </citation>
    <scope>NUCLEOTIDE SEQUENCE [LARGE SCALE GENOMIC DNA]</scope>
    <source>
        <strain evidence="17">YL45</strain>
    </source>
</reference>
<dbReference type="GO" id="GO:0000049">
    <property type="term" value="F:tRNA binding"/>
    <property type="evidence" value="ECO:0007669"/>
    <property type="project" value="TreeGrafter"/>
</dbReference>
<gene>
    <name evidence="16" type="ORF">ADH67_01270</name>
</gene>
<dbReference type="FunFam" id="3.90.870.10:FF:000009">
    <property type="entry name" value="Threonylcarbamoyl-AMP synthase, putative"/>
    <property type="match status" value="1"/>
</dbReference>
<organism evidence="16 17">
    <name type="scientific">Turicimonas muris</name>
    <dbReference type="NCBI Taxonomy" id="1796652"/>
    <lineage>
        <taxon>Bacteria</taxon>
        <taxon>Pseudomonadati</taxon>
        <taxon>Pseudomonadota</taxon>
        <taxon>Betaproteobacteria</taxon>
        <taxon>Burkholderiales</taxon>
        <taxon>Sutterellaceae</taxon>
        <taxon>Turicimonas</taxon>
    </lineage>
</organism>
<feature type="binding site" evidence="14">
    <location>
        <position position="112"/>
    </location>
    <ligand>
        <name>L-threonine</name>
        <dbReference type="ChEBI" id="CHEBI:57926"/>
    </ligand>
</feature>
<comment type="subcellular location">
    <subcellularLocation>
        <location evidence="1 13">Cytoplasm</location>
    </subcellularLocation>
</comment>
<keyword evidence="6 13" id="KW-0808">Transferase</keyword>